<feature type="compositionally biased region" description="Basic and acidic residues" evidence="1">
    <location>
        <begin position="170"/>
        <end position="180"/>
    </location>
</feature>
<evidence type="ECO:0000256" key="1">
    <source>
        <dbReference type="SAM" id="MobiDB-lite"/>
    </source>
</evidence>
<gene>
    <name evidence="2" type="ORF">PCOR1329_LOCUS64356</name>
</gene>
<accession>A0ABN9W8C9</accession>
<reference evidence="2" key="1">
    <citation type="submission" date="2023-10" db="EMBL/GenBank/DDBJ databases">
        <authorList>
            <person name="Chen Y."/>
            <person name="Shah S."/>
            <person name="Dougan E. K."/>
            <person name="Thang M."/>
            <person name="Chan C."/>
        </authorList>
    </citation>
    <scope>NUCLEOTIDE SEQUENCE [LARGE SCALE GENOMIC DNA]</scope>
</reference>
<dbReference type="Proteomes" id="UP001189429">
    <property type="component" value="Unassembled WGS sequence"/>
</dbReference>
<keyword evidence="3" id="KW-1185">Reference proteome</keyword>
<protein>
    <submittedName>
        <fullName evidence="2">Uncharacterized protein</fullName>
    </submittedName>
</protein>
<sequence length="201" mass="21701">MLKLWRALALGSGLPGLHIVVTVGRFYRVEEERRWYGSGLLDAALHFVAADRCCWEEAETRGSGGKGRGPAKRPVATGADAPFVEQPAQYWGAFTGFDRRTRGGKLRPQDVVTPLEFESALGASFAGMARHPERDGLPPGPVLRRRLERVERAEHPGARRHVPLPAPGGPEEKPGEHLHESATALAVGGRGRASRPSGAAH</sequence>
<proteinExistence type="predicted"/>
<feature type="region of interest" description="Disordered" evidence="1">
    <location>
        <begin position="151"/>
        <end position="201"/>
    </location>
</feature>
<comment type="caution">
    <text evidence="2">The sequence shown here is derived from an EMBL/GenBank/DDBJ whole genome shotgun (WGS) entry which is preliminary data.</text>
</comment>
<feature type="non-terminal residue" evidence="2">
    <location>
        <position position="201"/>
    </location>
</feature>
<evidence type="ECO:0000313" key="3">
    <source>
        <dbReference type="Proteomes" id="UP001189429"/>
    </source>
</evidence>
<dbReference type="EMBL" id="CAUYUJ010018201">
    <property type="protein sequence ID" value="CAK0881548.1"/>
    <property type="molecule type" value="Genomic_DNA"/>
</dbReference>
<name>A0ABN9W8C9_9DINO</name>
<organism evidence="2 3">
    <name type="scientific">Prorocentrum cordatum</name>
    <dbReference type="NCBI Taxonomy" id="2364126"/>
    <lineage>
        <taxon>Eukaryota</taxon>
        <taxon>Sar</taxon>
        <taxon>Alveolata</taxon>
        <taxon>Dinophyceae</taxon>
        <taxon>Prorocentrales</taxon>
        <taxon>Prorocentraceae</taxon>
        <taxon>Prorocentrum</taxon>
    </lineage>
</organism>
<evidence type="ECO:0000313" key="2">
    <source>
        <dbReference type="EMBL" id="CAK0881548.1"/>
    </source>
</evidence>